<feature type="domain" description="NAD(P)-binding" evidence="2">
    <location>
        <begin position="7"/>
        <end position="137"/>
    </location>
</feature>
<dbReference type="RefSeq" id="WP_251802030.1">
    <property type="nucleotide sequence ID" value="NZ_JAMQOL010000047.1"/>
</dbReference>
<dbReference type="Pfam" id="PF13460">
    <property type="entry name" value="NAD_binding_10"/>
    <property type="match status" value="1"/>
</dbReference>
<dbReference type="Gene3D" id="3.40.50.720">
    <property type="entry name" value="NAD(P)-binding Rossmann-like Domain"/>
    <property type="match status" value="1"/>
</dbReference>
<proteinExistence type="predicted"/>
<evidence type="ECO:0000259" key="2">
    <source>
        <dbReference type="Pfam" id="PF13460"/>
    </source>
</evidence>
<keyword evidence="1" id="KW-0521">NADP</keyword>
<name>A0ABT0Y8D5_9ACTN</name>
<keyword evidence="4" id="KW-1185">Reference proteome</keyword>
<evidence type="ECO:0000313" key="3">
    <source>
        <dbReference type="EMBL" id="MCM4082312.1"/>
    </source>
</evidence>
<reference evidence="3 4" key="1">
    <citation type="submission" date="2022-06" db="EMBL/GenBank/DDBJ databases">
        <title>Actinoplanes abujensis sp. nov., isolated from Nigerian arid soil.</title>
        <authorList>
            <person name="Ding P."/>
        </authorList>
    </citation>
    <scope>NUCLEOTIDE SEQUENCE [LARGE SCALE GENOMIC DNA]</scope>
    <source>
        <strain evidence="4">TRM88002</strain>
    </source>
</reference>
<dbReference type="Proteomes" id="UP001523216">
    <property type="component" value="Unassembled WGS sequence"/>
</dbReference>
<evidence type="ECO:0000256" key="1">
    <source>
        <dbReference type="ARBA" id="ARBA00022857"/>
    </source>
</evidence>
<dbReference type="InterPro" id="IPR036291">
    <property type="entry name" value="NAD(P)-bd_dom_sf"/>
</dbReference>
<dbReference type="SUPFAM" id="SSF51735">
    <property type="entry name" value="NAD(P)-binding Rossmann-fold domains"/>
    <property type="match status" value="1"/>
</dbReference>
<dbReference type="EMBL" id="JAMQOL010000047">
    <property type="protein sequence ID" value="MCM4082312.1"/>
    <property type="molecule type" value="Genomic_DNA"/>
</dbReference>
<organism evidence="3 4">
    <name type="scientific">Paractinoplanes hotanensis</name>
    <dbReference type="NCBI Taxonomy" id="2906497"/>
    <lineage>
        <taxon>Bacteria</taxon>
        <taxon>Bacillati</taxon>
        <taxon>Actinomycetota</taxon>
        <taxon>Actinomycetes</taxon>
        <taxon>Micromonosporales</taxon>
        <taxon>Micromonosporaceae</taxon>
        <taxon>Paractinoplanes</taxon>
    </lineage>
</organism>
<dbReference type="InterPro" id="IPR051164">
    <property type="entry name" value="NmrA-like_oxidored"/>
</dbReference>
<dbReference type="PANTHER" id="PTHR42748">
    <property type="entry name" value="NITROGEN METABOLITE REPRESSION PROTEIN NMRA FAMILY MEMBER"/>
    <property type="match status" value="1"/>
</dbReference>
<dbReference type="PANTHER" id="PTHR42748:SF3">
    <property type="entry name" value="BLL4366 PROTEIN"/>
    <property type="match status" value="1"/>
</dbReference>
<comment type="caution">
    <text evidence="3">The sequence shown here is derived from an EMBL/GenBank/DDBJ whole genome shotgun (WGS) entry which is preliminary data.</text>
</comment>
<evidence type="ECO:0000313" key="4">
    <source>
        <dbReference type="Proteomes" id="UP001523216"/>
    </source>
</evidence>
<dbReference type="InterPro" id="IPR016040">
    <property type="entry name" value="NAD(P)-bd_dom"/>
</dbReference>
<accession>A0ABT0Y8D5</accession>
<gene>
    <name evidence="3" type="ORF">LXN57_32565</name>
</gene>
<protein>
    <submittedName>
        <fullName evidence="3">SDR family oxidoreductase</fullName>
    </submittedName>
</protein>
<sequence length="247" mass="25832">MKFVIVGGTGRVGSGVVTKLRQQGHDVVAAAPETGVDTINGTGLDKALDSAAAVLDVTNSPDMSEQPATEFFRTSTRNLLAAESSAGVGHHVTLSIVGIDRPHDLGYYRAKLAQEQAVRDGDVPYTIVRSTQFMDFVKMLVDSSADGTQVRLPSTMVQPIAVTDLVDALATIMTEPPAGSIVEVAGPEAMAFDEFARRLFAATGNQRTVVTDQSATPFFGAALGERLLVPGAGARLGSTGIADWLAS</sequence>